<reference evidence="7" key="1">
    <citation type="journal article" date="2023" name="Mol. Biol. Evol.">
        <title>Third-Generation Sequencing Reveals the Adaptive Role of the Epigenome in Three Deep-Sea Polychaetes.</title>
        <authorList>
            <person name="Perez M."/>
            <person name="Aroh O."/>
            <person name="Sun Y."/>
            <person name="Lan Y."/>
            <person name="Juniper S.K."/>
            <person name="Young C.R."/>
            <person name="Angers B."/>
            <person name="Qian P.Y."/>
        </authorList>
    </citation>
    <scope>NUCLEOTIDE SEQUENCE</scope>
    <source>
        <strain evidence="7">P08H-3</strain>
    </source>
</reference>
<dbReference type="SUPFAM" id="SSF52540">
    <property type="entry name" value="P-loop containing nucleoside triphosphate hydrolases"/>
    <property type="match status" value="1"/>
</dbReference>
<feature type="disulfide bond" evidence="5">
    <location>
        <begin position="323"/>
        <end position="332"/>
    </location>
</feature>
<keyword evidence="1" id="KW-0808">Transferase</keyword>
<evidence type="ECO:0000256" key="1">
    <source>
        <dbReference type="ARBA" id="ARBA00022679"/>
    </source>
</evidence>
<feature type="domain" description="Sulfotransferase" evidence="6">
    <location>
        <begin position="120"/>
        <end position="357"/>
    </location>
</feature>
<feature type="binding site" evidence="4">
    <location>
        <position position="212"/>
    </location>
    <ligand>
        <name>3'-phosphoadenylyl sulfate</name>
        <dbReference type="ChEBI" id="CHEBI:58339"/>
    </ligand>
</feature>
<evidence type="ECO:0000313" key="7">
    <source>
        <dbReference type="EMBL" id="KAK2145466.1"/>
    </source>
</evidence>
<feature type="binding site" evidence="4">
    <location>
        <position position="322"/>
    </location>
    <ligand>
        <name>3'-phosphoadenylyl sulfate</name>
        <dbReference type="ChEBI" id="CHEBI:58339"/>
    </ligand>
</feature>
<accession>A0AAD9MVK9</accession>
<dbReference type="FunFam" id="3.40.50.300:FF:002997">
    <property type="entry name" value="Sulfotransferase"/>
    <property type="match status" value="1"/>
</dbReference>
<dbReference type="AlphaFoldDB" id="A0AAD9MVK9"/>
<sequence>MSTNYPAIIDDDPEVITRTRRGVERQAPQCCPQLTRFRLMAALGISMATIALLLLQCLPSPSRYALCCRDLAALNRAIVVKTIEPSDVENGDVIYVDAEYSERNKGGDRVHNKRTKRRLPQCIIIGVRKAGTRALLQFLDLHPAIAAQKQEMHFFDDDEHYARGLAWYRKRMPRTRPEQVTIEKTPAYFVESAVPERVRDMDRSTKLLLILRDPIERAISDYVQIHSTKSAMGKYHESFDELVIDPDTGQVDADYRPIERSVYHKHLSRWLEYFSLSQLHIVNGENLIRDPVAELRKVETFLGLDHRISAESFYYNKTKGFYCMRLQRRQKCLSPSKGRRHPDISPTTMKVLREFFRPLNSKLYDMIGVNFGWN</sequence>
<protein>
    <recommendedName>
        <fullName evidence="6">Sulfotransferase domain-containing protein</fullName>
    </recommendedName>
</protein>
<comment type="caution">
    <text evidence="7">The sequence shown here is derived from an EMBL/GenBank/DDBJ whole genome shotgun (WGS) entry which is preliminary data.</text>
</comment>
<dbReference type="GO" id="GO:0008467">
    <property type="term" value="F:[heparan sulfate]-glucosamine 3-sulfotransferase activity"/>
    <property type="evidence" value="ECO:0007669"/>
    <property type="project" value="TreeGrafter"/>
</dbReference>
<keyword evidence="8" id="KW-1185">Reference proteome</keyword>
<dbReference type="Gene3D" id="3.40.50.300">
    <property type="entry name" value="P-loop containing nucleotide triphosphate hydrolases"/>
    <property type="match status" value="1"/>
</dbReference>
<evidence type="ECO:0000313" key="8">
    <source>
        <dbReference type="Proteomes" id="UP001208570"/>
    </source>
</evidence>
<evidence type="ECO:0000256" key="2">
    <source>
        <dbReference type="ARBA" id="ARBA00023180"/>
    </source>
</evidence>
<dbReference type="PANTHER" id="PTHR10605">
    <property type="entry name" value="HEPARAN SULFATE SULFOTRANSFERASE"/>
    <property type="match status" value="1"/>
</dbReference>
<dbReference type="InterPro" id="IPR000863">
    <property type="entry name" value="Sulfotransferase_dom"/>
</dbReference>
<dbReference type="EMBL" id="JAODUP010000680">
    <property type="protein sequence ID" value="KAK2145466.1"/>
    <property type="molecule type" value="Genomic_DNA"/>
</dbReference>
<dbReference type="InterPro" id="IPR037359">
    <property type="entry name" value="NST/OST"/>
</dbReference>
<feature type="binding site" evidence="4">
    <location>
        <begin position="129"/>
        <end position="133"/>
    </location>
    <ligand>
        <name>3'-phosphoadenylyl sulfate</name>
        <dbReference type="ChEBI" id="CHEBI:58339"/>
    </ligand>
</feature>
<dbReference type="Pfam" id="PF00685">
    <property type="entry name" value="Sulfotransfer_1"/>
    <property type="match status" value="1"/>
</dbReference>
<name>A0AAD9MVK9_9ANNE</name>
<evidence type="ECO:0000256" key="4">
    <source>
        <dbReference type="PIRSR" id="PIRSR637359-2"/>
    </source>
</evidence>
<feature type="active site" description="For sulfotransferase activity" evidence="3">
    <location>
        <position position="129"/>
    </location>
</feature>
<keyword evidence="2" id="KW-0325">Glycoprotein</keyword>
<organism evidence="7 8">
    <name type="scientific">Paralvinella palmiformis</name>
    <dbReference type="NCBI Taxonomy" id="53620"/>
    <lineage>
        <taxon>Eukaryota</taxon>
        <taxon>Metazoa</taxon>
        <taxon>Spiralia</taxon>
        <taxon>Lophotrochozoa</taxon>
        <taxon>Annelida</taxon>
        <taxon>Polychaeta</taxon>
        <taxon>Sedentaria</taxon>
        <taxon>Canalipalpata</taxon>
        <taxon>Terebellida</taxon>
        <taxon>Terebelliformia</taxon>
        <taxon>Alvinellidae</taxon>
        <taxon>Paralvinella</taxon>
    </lineage>
</organism>
<feature type="binding site" evidence="4">
    <location>
        <position position="220"/>
    </location>
    <ligand>
        <name>3'-phosphoadenylyl sulfate</name>
        <dbReference type="ChEBI" id="CHEBI:58339"/>
    </ligand>
</feature>
<evidence type="ECO:0000259" key="6">
    <source>
        <dbReference type="Pfam" id="PF00685"/>
    </source>
</evidence>
<dbReference type="InterPro" id="IPR027417">
    <property type="entry name" value="P-loop_NTPase"/>
</dbReference>
<feature type="binding site" evidence="4">
    <location>
        <begin position="337"/>
        <end position="341"/>
    </location>
    <ligand>
        <name>3'-phosphoadenylyl sulfate</name>
        <dbReference type="ChEBI" id="CHEBI:58339"/>
    </ligand>
</feature>
<dbReference type="Proteomes" id="UP001208570">
    <property type="component" value="Unassembled WGS sequence"/>
</dbReference>
<evidence type="ECO:0000256" key="5">
    <source>
        <dbReference type="PIRSR" id="PIRSR637359-3"/>
    </source>
</evidence>
<dbReference type="PANTHER" id="PTHR10605:SF65">
    <property type="entry name" value="GH20068P"/>
    <property type="match status" value="1"/>
</dbReference>
<evidence type="ECO:0000256" key="3">
    <source>
        <dbReference type="PIRSR" id="PIRSR637359-1"/>
    </source>
</evidence>
<keyword evidence="5" id="KW-1015">Disulfide bond</keyword>
<gene>
    <name evidence="7" type="ORF">LSH36_680g02038</name>
</gene>
<proteinExistence type="predicted"/>